<dbReference type="EMBL" id="PGFZ01000002">
    <property type="protein sequence ID" value="POZ52986.1"/>
    <property type="molecule type" value="Genomic_DNA"/>
</dbReference>
<organism evidence="2 3">
    <name type="scientific">Methylovulum psychrotolerans</name>
    <dbReference type="NCBI Taxonomy" id="1704499"/>
    <lineage>
        <taxon>Bacteria</taxon>
        <taxon>Pseudomonadati</taxon>
        <taxon>Pseudomonadota</taxon>
        <taxon>Gammaproteobacteria</taxon>
        <taxon>Methylococcales</taxon>
        <taxon>Methylococcaceae</taxon>
        <taxon>Methylovulum</taxon>
    </lineage>
</organism>
<name>A0A2S5CQB9_9GAMM</name>
<protein>
    <submittedName>
        <fullName evidence="2">DNA primase TraC</fullName>
        <ecNumber evidence="2">2.7.7.-</ecNumber>
    </submittedName>
</protein>
<evidence type="ECO:0000313" key="2">
    <source>
        <dbReference type="EMBL" id="POZ52986.1"/>
    </source>
</evidence>
<dbReference type="Proteomes" id="UP000237423">
    <property type="component" value="Unassembled WGS sequence"/>
</dbReference>
<sequence>MAVQEFIDMIRAAGLEPPDRMTTDKIIAFAGRDKPKTNKAARCFLFPDGRGGWFMDYSTGLFEVWQAERGQTYTEAEKQDFRERCERDRLAREQAVTEGQQAAAFKADKIYKRAVSADAGNLYLHRKQVQPHGAKMGDSGSLRGVLIIPIYDESLALVNLQLIQPDGTKRFLCGGKKKNCFWWLGKKTAKVLIAEGFATAASLHEATGNQVFIAFDAGNLANVAKIVRAKNPDAEIIIMGDHDANGTGQQAARAAALACGGKYLIPPTVGQDWNDCVNAGAAL</sequence>
<evidence type="ECO:0000259" key="1">
    <source>
        <dbReference type="SMART" id="SM00493"/>
    </source>
</evidence>
<keyword evidence="2" id="KW-0548">Nucleotidyltransferase</keyword>
<keyword evidence="2" id="KW-0808">Transferase</keyword>
<dbReference type="EC" id="2.7.7.-" evidence="2"/>
<dbReference type="RefSeq" id="WP_146054534.1">
    <property type="nucleotide sequence ID" value="NZ_PGFZ01000002.1"/>
</dbReference>
<comment type="caution">
    <text evidence="2">The sequence shown here is derived from an EMBL/GenBank/DDBJ whole genome shotgun (WGS) entry which is preliminary data.</text>
</comment>
<dbReference type="SMART" id="SM00493">
    <property type="entry name" value="TOPRIM"/>
    <property type="match status" value="1"/>
</dbReference>
<dbReference type="AlphaFoldDB" id="A0A2S5CQB9"/>
<feature type="domain" description="Toprim" evidence="1">
    <location>
        <begin position="190"/>
        <end position="264"/>
    </location>
</feature>
<dbReference type="InterPro" id="IPR034154">
    <property type="entry name" value="TOPRIM_DnaG/twinkle"/>
</dbReference>
<dbReference type="Gene3D" id="3.40.1360.10">
    <property type="match status" value="1"/>
</dbReference>
<dbReference type="Pfam" id="PF13362">
    <property type="entry name" value="Toprim_3"/>
    <property type="match status" value="1"/>
</dbReference>
<evidence type="ECO:0000313" key="3">
    <source>
        <dbReference type="Proteomes" id="UP000237423"/>
    </source>
</evidence>
<proteinExistence type="predicted"/>
<dbReference type="CDD" id="cd01029">
    <property type="entry name" value="TOPRIM_primases"/>
    <property type="match status" value="1"/>
</dbReference>
<gene>
    <name evidence="2" type="primary">traC_2</name>
    <name evidence="2" type="ORF">AADEFJLK_01602</name>
</gene>
<dbReference type="GO" id="GO:0016779">
    <property type="term" value="F:nucleotidyltransferase activity"/>
    <property type="evidence" value="ECO:0007669"/>
    <property type="project" value="UniProtKB-KW"/>
</dbReference>
<dbReference type="InterPro" id="IPR006171">
    <property type="entry name" value="TOPRIM_dom"/>
</dbReference>
<accession>A0A2S5CQB9</accession>
<reference evidence="2 3" key="1">
    <citation type="submission" date="2017-11" db="EMBL/GenBank/DDBJ databases">
        <title>Draft Genome Sequence of Methylobacter psychrotolerans Sph1T, an Obligate Methanotroph from Low-Temperature Environments.</title>
        <authorList>
            <person name="Oshkin I.Y."/>
            <person name="Miroshnikov K."/>
            <person name="Belova S.E."/>
            <person name="Korzhenkov A."/>
            <person name="Toshchakov S.V."/>
            <person name="Dedysh S.N."/>
        </authorList>
    </citation>
    <scope>NUCLEOTIDE SEQUENCE [LARGE SCALE GENOMIC DNA]</scope>
    <source>
        <strain evidence="2 3">Sph1</strain>
    </source>
</reference>